<reference evidence="5 6" key="1">
    <citation type="journal article" date="2013" name="PLoS Genet.">
        <title>The genome and development-dependent transcriptomes of Pyronema confluens: a window into fungal evolution.</title>
        <authorList>
            <person name="Traeger S."/>
            <person name="Altegoer F."/>
            <person name="Freitag M."/>
            <person name="Gabaldon T."/>
            <person name="Kempken F."/>
            <person name="Kumar A."/>
            <person name="Marcet-Houben M."/>
            <person name="Poggeler S."/>
            <person name="Stajich J.E."/>
            <person name="Nowrousian M."/>
        </authorList>
    </citation>
    <scope>NUCLEOTIDE SEQUENCE [LARGE SCALE GENOMIC DNA]</scope>
    <source>
        <strain evidence="6">CBS 100304</strain>
        <tissue evidence="5">Vegetative mycelium</tissue>
    </source>
</reference>
<dbReference type="InterPro" id="IPR000571">
    <property type="entry name" value="Znf_CCCH"/>
</dbReference>
<dbReference type="Pfam" id="PF25540">
    <property type="entry name" value="DUF7923"/>
    <property type="match status" value="1"/>
</dbReference>
<proteinExistence type="predicted"/>
<feature type="coiled-coil region" evidence="2">
    <location>
        <begin position="75"/>
        <end position="102"/>
    </location>
</feature>
<dbReference type="PANTHER" id="PTHR37543:SF1">
    <property type="entry name" value="CCCH ZINC FINGER DNA BINDING PROTEIN (AFU_ORTHOLOGUE AFUA_5G12760)"/>
    <property type="match status" value="1"/>
</dbReference>
<dbReference type="OrthoDB" id="2270193at2759"/>
<feature type="zinc finger region" description="C3H1-type" evidence="1">
    <location>
        <begin position="384"/>
        <end position="413"/>
    </location>
</feature>
<dbReference type="EMBL" id="HF935778">
    <property type="protein sequence ID" value="CCX13084.1"/>
    <property type="molecule type" value="Genomic_DNA"/>
</dbReference>
<evidence type="ECO:0000256" key="3">
    <source>
        <dbReference type="SAM" id="MobiDB-lite"/>
    </source>
</evidence>
<feature type="region of interest" description="Disordered" evidence="3">
    <location>
        <begin position="304"/>
        <end position="337"/>
    </location>
</feature>
<dbReference type="AlphaFoldDB" id="U4L6P3"/>
<dbReference type="Proteomes" id="UP000018144">
    <property type="component" value="Unassembled WGS sequence"/>
</dbReference>
<evidence type="ECO:0000313" key="6">
    <source>
        <dbReference type="Proteomes" id="UP000018144"/>
    </source>
</evidence>
<keyword evidence="2" id="KW-0175">Coiled coil</keyword>
<dbReference type="GO" id="GO:0008270">
    <property type="term" value="F:zinc ion binding"/>
    <property type="evidence" value="ECO:0007669"/>
    <property type="project" value="UniProtKB-KW"/>
</dbReference>
<dbReference type="eggNOG" id="ENOG502S3N6">
    <property type="taxonomic scope" value="Eukaryota"/>
</dbReference>
<sequence length="450" mass="50065">MATKSASPELNSPPLNSYHPMHQNHDINWFPNGNMSNGYIDRQPQASTRANEYLHGLRDQFSKSLEVMEGLFGENARLNQDLENTKLDYLTIQEQTRELQRRVIKLKQTIEDNNTALNNNGYVLVLIDGDGMIFRNDLIVDGKAGGKEAADRLYKSVSELTKLKPVIRVFASIDRLAKTFTEGGLTKNPNVFRQFTIGFSDPCHEHVDFIDVGEGKEMADEKLKSELKWHLKNYNCNSIILGASHDNGYARVLHAVTCENNEALRKIQLLEGPPFGRELEDMPFNTVQFTEVFSTEKFDAFKPVQKTSSTGPPPGMTSPTLTHARAASTSVSGNPPPPGSYAAAVVTVPTYSPPASVGHGSPKPAKATVITESAMKEAIRKVKQLHPKPCNNHYLKGDCLYTNSECKFGHEYTLGPADLSAMRKLAATKQCNWGKDCINERCYYSHDLDE</sequence>
<protein>
    <recommendedName>
        <fullName evidence="4">C3H1-type domain-containing protein</fullName>
    </recommendedName>
</protein>
<evidence type="ECO:0000256" key="2">
    <source>
        <dbReference type="SAM" id="Coils"/>
    </source>
</evidence>
<accession>U4L6P3</accession>
<dbReference type="OMA" id="HCHQIFL"/>
<dbReference type="STRING" id="1076935.U4L6P3"/>
<dbReference type="InterPro" id="IPR057683">
    <property type="entry name" value="DUF7923"/>
</dbReference>
<keyword evidence="6" id="KW-1185">Reference proteome</keyword>
<gene>
    <name evidence="5" type="ORF">PCON_12677</name>
</gene>
<keyword evidence="1" id="KW-0479">Metal-binding</keyword>
<keyword evidence="1" id="KW-0863">Zinc-finger</keyword>
<feature type="domain" description="C3H1-type" evidence="4">
    <location>
        <begin position="384"/>
        <end position="413"/>
    </location>
</feature>
<name>U4L6P3_PYROM</name>
<keyword evidence="1" id="KW-0862">Zinc</keyword>
<evidence type="ECO:0000256" key="1">
    <source>
        <dbReference type="PROSITE-ProRule" id="PRU00723"/>
    </source>
</evidence>
<dbReference type="PROSITE" id="PS50103">
    <property type="entry name" value="ZF_C3H1"/>
    <property type="match status" value="1"/>
</dbReference>
<evidence type="ECO:0000313" key="5">
    <source>
        <dbReference type="EMBL" id="CCX13084.1"/>
    </source>
</evidence>
<organism evidence="5 6">
    <name type="scientific">Pyronema omphalodes (strain CBS 100304)</name>
    <name type="common">Pyronema confluens</name>
    <dbReference type="NCBI Taxonomy" id="1076935"/>
    <lineage>
        <taxon>Eukaryota</taxon>
        <taxon>Fungi</taxon>
        <taxon>Dikarya</taxon>
        <taxon>Ascomycota</taxon>
        <taxon>Pezizomycotina</taxon>
        <taxon>Pezizomycetes</taxon>
        <taxon>Pezizales</taxon>
        <taxon>Pyronemataceae</taxon>
        <taxon>Pyronema</taxon>
    </lineage>
</organism>
<evidence type="ECO:0000259" key="4">
    <source>
        <dbReference type="PROSITE" id="PS50103"/>
    </source>
</evidence>
<dbReference type="PANTHER" id="PTHR37543">
    <property type="entry name" value="CCCH ZINC FINGER DNA BINDING PROTEIN (AFU_ORTHOLOGUE AFUA_5G12760)"/>
    <property type="match status" value="1"/>
</dbReference>